<evidence type="ECO:0000256" key="1">
    <source>
        <dbReference type="SAM" id="Phobius"/>
    </source>
</evidence>
<protein>
    <submittedName>
        <fullName evidence="2">Uncharacterized protein</fullName>
    </submittedName>
</protein>
<keyword evidence="1" id="KW-0472">Membrane</keyword>
<name>A0A918DNR7_9ACTN</name>
<evidence type="ECO:0000313" key="2">
    <source>
        <dbReference type="EMBL" id="GGO75867.1"/>
    </source>
</evidence>
<gene>
    <name evidence="2" type="ORF">GCM10012289_51910</name>
</gene>
<sequence>MTEDDLPPMPDFDPRRTRRAVRRGLVRTTSMVLAALTVVALVATLGSALVQKRGDRQQRMTDVLGTAFKIYNPAYNLSVEHCCEATPLSLSFTVSGSPIRAAGGFTGYGGSGHTITQDFFGRVGRLPLGNSANTTLSTALANVRTGNQPADSSRKVLARLPEGLNALAVVEFDRPLTPDELVRFGRDHGACPKKVVYEQRPRAIPITWGTTTWDRAPLPNSGMCYETPRDFVKNLRAWTGLLRDHDDANLRHFDLTLDRLRKAADAGLAYAYVDNLVTVGKLRRLLDDPRVRTVRVADVTYDVERP</sequence>
<dbReference type="RefSeq" id="WP_189126776.1">
    <property type="nucleotide sequence ID" value="NZ_BMNH01000018.1"/>
</dbReference>
<evidence type="ECO:0000313" key="3">
    <source>
        <dbReference type="Proteomes" id="UP000646523"/>
    </source>
</evidence>
<feature type="transmembrane region" description="Helical" evidence="1">
    <location>
        <begin position="31"/>
        <end position="50"/>
    </location>
</feature>
<dbReference type="EMBL" id="BMNH01000018">
    <property type="protein sequence ID" value="GGO75867.1"/>
    <property type="molecule type" value="Genomic_DNA"/>
</dbReference>
<reference evidence="2" key="2">
    <citation type="submission" date="2020-09" db="EMBL/GenBank/DDBJ databases">
        <authorList>
            <person name="Sun Q."/>
            <person name="Zhou Y."/>
        </authorList>
    </citation>
    <scope>NUCLEOTIDE SEQUENCE</scope>
    <source>
        <strain evidence="2">CGMCC 4.7368</strain>
    </source>
</reference>
<keyword evidence="3" id="KW-1185">Reference proteome</keyword>
<dbReference type="Proteomes" id="UP000646523">
    <property type="component" value="Unassembled WGS sequence"/>
</dbReference>
<comment type="caution">
    <text evidence="2">The sequence shown here is derived from an EMBL/GenBank/DDBJ whole genome shotgun (WGS) entry which is preliminary data.</text>
</comment>
<accession>A0A918DNR7</accession>
<dbReference type="AlphaFoldDB" id="A0A918DNR7"/>
<proteinExistence type="predicted"/>
<keyword evidence="1" id="KW-1133">Transmembrane helix</keyword>
<reference evidence="2" key="1">
    <citation type="journal article" date="2014" name="Int. J. Syst. Evol. Microbiol.">
        <title>Complete genome sequence of Corynebacterium casei LMG S-19264T (=DSM 44701T), isolated from a smear-ripened cheese.</title>
        <authorList>
            <consortium name="US DOE Joint Genome Institute (JGI-PGF)"/>
            <person name="Walter F."/>
            <person name="Albersmeier A."/>
            <person name="Kalinowski J."/>
            <person name="Ruckert C."/>
        </authorList>
    </citation>
    <scope>NUCLEOTIDE SEQUENCE</scope>
    <source>
        <strain evidence="2">CGMCC 4.7368</strain>
    </source>
</reference>
<organism evidence="2 3">
    <name type="scientific">Nonomuraea cavernae</name>
    <dbReference type="NCBI Taxonomy" id="2045107"/>
    <lineage>
        <taxon>Bacteria</taxon>
        <taxon>Bacillati</taxon>
        <taxon>Actinomycetota</taxon>
        <taxon>Actinomycetes</taxon>
        <taxon>Streptosporangiales</taxon>
        <taxon>Streptosporangiaceae</taxon>
        <taxon>Nonomuraea</taxon>
    </lineage>
</organism>
<keyword evidence="1" id="KW-0812">Transmembrane</keyword>